<evidence type="ECO:0000313" key="3">
    <source>
        <dbReference type="Proteomes" id="UP000663637"/>
    </source>
</evidence>
<protein>
    <submittedName>
        <fullName evidence="2">Uncharacterized protein</fullName>
    </submittedName>
</protein>
<dbReference type="Proteomes" id="UP000663637">
    <property type="component" value="Chromosome"/>
</dbReference>
<keyword evidence="3" id="KW-1185">Reference proteome</keyword>
<accession>A0ABX7K8D0</accession>
<feature type="region of interest" description="Disordered" evidence="1">
    <location>
        <begin position="1"/>
        <end position="40"/>
    </location>
</feature>
<gene>
    <name evidence="2" type="ORF">IDJ81_13060</name>
</gene>
<evidence type="ECO:0000313" key="2">
    <source>
        <dbReference type="EMBL" id="QSB44239.1"/>
    </source>
</evidence>
<proteinExistence type="predicted"/>
<reference evidence="2 3" key="1">
    <citation type="submission" date="2020-09" db="EMBL/GenBank/DDBJ databases">
        <title>Complete genome sequence of altererythrobacter flavus SS-21NJ, isolated from Dongying oil sludge in Shandong province.</title>
        <authorList>
            <person name="Sun S."/>
            <person name="Zhang Z."/>
        </authorList>
    </citation>
    <scope>NUCLEOTIDE SEQUENCE [LARGE SCALE GENOMIC DNA]</scope>
    <source>
        <strain evidence="2 3">SS-21NJ</strain>
    </source>
</reference>
<name>A0ABX7K8D0_9SPHN</name>
<dbReference type="EMBL" id="CP061510">
    <property type="protein sequence ID" value="QSB44239.1"/>
    <property type="molecule type" value="Genomic_DNA"/>
</dbReference>
<evidence type="ECO:0000256" key="1">
    <source>
        <dbReference type="SAM" id="MobiDB-lite"/>
    </source>
</evidence>
<dbReference type="RefSeq" id="WP_205441606.1">
    <property type="nucleotide sequence ID" value="NZ_CP061510.1"/>
</dbReference>
<organism evidence="2 3">
    <name type="scientific">Tsuneonella flava</name>
    <dbReference type="NCBI Taxonomy" id="2055955"/>
    <lineage>
        <taxon>Bacteria</taxon>
        <taxon>Pseudomonadati</taxon>
        <taxon>Pseudomonadota</taxon>
        <taxon>Alphaproteobacteria</taxon>
        <taxon>Sphingomonadales</taxon>
        <taxon>Erythrobacteraceae</taxon>
        <taxon>Tsuneonella</taxon>
    </lineage>
</organism>
<sequence length="55" mass="6006">MKLAVNMASKLSNKGDSGWTGRRIDLPELPRNAGENRTASKRVLLKAIKDAGGRR</sequence>